<reference evidence="2" key="2">
    <citation type="submission" date="2023-07" db="EMBL/GenBank/DDBJ databases">
        <authorList>
            <person name="Sun H."/>
        </authorList>
    </citation>
    <scope>NUCLEOTIDE SEQUENCE</scope>
    <source>
        <strain evidence="2">05753</strain>
    </source>
</reference>
<accession>A0ABT8T7A1</accession>
<dbReference type="GO" id="GO:0004386">
    <property type="term" value="F:helicase activity"/>
    <property type="evidence" value="ECO:0007669"/>
    <property type="project" value="UniProtKB-KW"/>
</dbReference>
<dbReference type="Pfam" id="PF06745">
    <property type="entry name" value="ATPase"/>
    <property type="match status" value="1"/>
</dbReference>
<dbReference type="Proteomes" id="UP001169006">
    <property type="component" value="Unassembled WGS sequence"/>
</dbReference>
<dbReference type="EMBL" id="JAUKWQ010000015">
    <property type="protein sequence ID" value="MDO1585471.1"/>
    <property type="molecule type" value="Genomic_DNA"/>
</dbReference>
<dbReference type="SUPFAM" id="SSF52540">
    <property type="entry name" value="P-loop containing nucleoside triphosphate hydrolases"/>
    <property type="match status" value="1"/>
</dbReference>
<dbReference type="InterPro" id="IPR027417">
    <property type="entry name" value="P-loop_NTPase"/>
</dbReference>
<gene>
    <name evidence="2" type="ORF">Q2T52_25560</name>
</gene>
<keyword evidence="3" id="KW-1185">Reference proteome</keyword>
<dbReference type="Gene3D" id="3.40.50.300">
    <property type="entry name" value="P-loop containing nucleotide triphosphate hydrolases"/>
    <property type="match status" value="1"/>
</dbReference>
<evidence type="ECO:0000313" key="2">
    <source>
        <dbReference type="EMBL" id="MDO1585471.1"/>
    </source>
</evidence>
<organism evidence="2 3">
    <name type="scientific">Rhizobium oryzicola</name>
    <dbReference type="NCBI Taxonomy" id="1232668"/>
    <lineage>
        <taxon>Bacteria</taxon>
        <taxon>Pseudomonadati</taxon>
        <taxon>Pseudomonadota</taxon>
        <taxon>Alphaproteobacteria</taxon>
        <taxon>Hyphomicrobiales</taxon>
        <taxon>Rhizobiaceae</taxon>
        <taxon>Rhizobium/Agrobacterium group</taxon>
        <taxon>Rhizobium</taxon>
    </lineage>
</organism>
<comment type="caution">
    <text evidence="2">The sequence shown here is derived from an EMBL/GenBank/DDBJ whole genome shotgun (WGS) entry which is preliminary data.</text>
</comment>
<name>A0ABT8T7A1_9HYPH</name>
<dbReference type="InterPro" id="IPR014774">
    <property type="entry name" value="KaiC-like_dom"/>
</dbReference>
<protein>
    <submittedName>
        <fullName evidence="2">DNA helicase</fullName>
    </submittedName>
</protein>
<dbReference type="RefSeq" id="WP_302079751.1">
    <property type="nucleotide sequence ID" value="NZ_JAUKWQ010000015.1"/>
</dbReference>
<evidence type="ECO:0000313" key="3">
    <source>
        <dbReference type="Proteomes" id="UP001169006"/>
    </source>
</evidence>
<sequence>MKLSAPIFQLKRRAKLMARNDSVPLNEALDLIAREEGFAQWSLLSASMAAGTLSKTVLSRLTNGDLLLIGGRPGQGKTKLGLQLLIEAARDGRKALLFTLEFTEQQARKHLGSLEPSGGNSAEAVQIFTSDQISAEYIIQQTSGLEPGAIAVIDFLQLLDQQRSKPVLSEQLQSLGDFAKRTGIIFGFISQIDRSFEPDSKRLPDIADVRLPNFVDLGLFSKACFLHNGEAQLQDVA</sequence>
<reference evidence="2" key="1">
    <citation type="journal article" date="2015" name="Int. J. Syst. Evol. Microbiol.">
        <title>Rhizobium oryzicola sp. nov., potential plant-growth-promoting endophytic bacteria isolated from rice roots.</title>
        <authorList>
            <person name="Zhang X.X."/>
            <person name="Gao J.S."/>
            <person name="Cao Y.H."/>
            <person name="Sheirdil R.A."/>
            <person name="Wang X.C."/>
            <person name="Zhang L."/>
        </authorList>
    </citation>
    <scope>NUCLEOTIDE SEQUENCE</scope>
    <source>
        <strain evidence="2">05753</strain>
    </source>
</reference>
<evidence type="ECO:0000259" key="1">
    <source>
        <dbReference type="Pfam" id="PF06745"/>
    </source>
</evidence>
<proteinExistence type="predicted"/>
<feature type="domain" description="KaiC-like" evidence="1">
    <location>
        <begin position="60"/>
        <end position="115"/>
    </location>
</feature>
<keyword evidence="2" id="KW-0547">Nucleotide-binding</keyword>
<keyword evidence="2" id="KW-0067">ATP-binding</keyword>
<keyword evidence="2" id="KW-0347">Helicase</keyword>
<dbReference type="NCBIfam" id="NF004629">
    <property type="entry name" value="PRK05973.1"/>
    <property type="match status" value="1"/>
</dbReference>
<keyword evidence="2" id="KW-0378">Hydrolase</keyword>